<gene>
    <name evidence="20" type="ORF">AAFC00_005707</name>
</gene>
<dbReference type="PROSITE" id="PS50941">
    <property type="entry name" value="CHIT_BIND_I_2"/>
    <property type="match status" value="1"/>
</dbReference>
<evidence type="ECO:0000256" key="13">
    <source>
        <dbReference type="ARBA" id="ARBA00023326"/>
    </source>
</evidence>
<keyword evidence="10" id="KW-0119">Carbohydrate metabolism</keyword>
<keyword evidence="6 14" id="KW-0147">Chitin-binding</keyword>
<sequence>MRATHFAATAATLAGLASAFDASSKTNVVAYWGQGNNQGSLLSYCQNPNIDVINIGFVNVFPDQGNAGWPGTNFGDACGTETYTYNNISTQLLSNCPDIGPDIVLCQEIYGTKILLSIGGADADGFNNNDESGANFARFLWGAFGPSLDEWTQADGPRPFKDAVVDGFDFDIESTLNSAPVSNGSTITDYKTRGWATMANTFKSELFPKDGSKSYYLSAAPQCVVPDEHLSTVIANAWFDFIFVQYYNTAQCSARSALLSRKRQTGFTGYDNWSGASSLNPNVKIYMGLAASTDTASDASYYIDPAGVDTLVGEIFGTGNFGGIMLWQVSAADDNVICGRDYATWMKQILTARAAGSTIDTEINPCPAQTISPDGTCGTYNGYTCAGSIFGSCCSIYGYCGDTSEYCALATCDTIGGNCGNEFVGVTGTTNATSSATASSSGPITTAANSTAAVTSNSTISESAAGAVLATGASTNGPLMTTSIVFATAAQTVSTTNAAGEATVYVTDVVTSYTTVCPVTAGEASATSSAALSAVTADANLFYTTSTVYGTVTNTVSTMNEIGEATVYVTEDVTSYTTVCPVTATESGSTSSASSDEATSTTTTTVHTTSTAYSTVVSSSSPVAALRIQSLSSVSLNSSSSSSISSSISSVNSTTTVSNTPASNFPMSSTPVSSVVSTVTTTTLSAVPTPVVNYGALYAASNSSSMIYPTAVPAPLTSSSVYVQVVTATIAPVQVQVYAAHNVSSAATVPGVASSTTAYQYVPTHSGMAFYTGAASRLEFSIGAAAIALGAIFFI</sequence>
<proteinExistence type="predicted"/>
<dbReference type="RefSeq" id="XP_069197733.1">
    <property type="nucleotide sequence ID" value="XM_069345531.1"/>
</dbReference>
<keyword evidence="17" id="KW-0732">Signal</keyword>
<evidence type="ECO:0000256" key="16">
    <source>
        <dbReference type="SAM" id="MobiDB-lite"/>
    </source>
</evidence>
<comment type="subcellular location">
    <subcellularLocation>
        <location evidence="2">Cell membrane</location>
        <topology evidence="2">Lipid-anchor</topology>
        <topology evidence="2">GPI-anchor</topology>
    </subcellularLocation>
</comment>
<evidence type="ECO:0000256" key="1">
    <source>
        <dbReference type="ARBA" id="ARBA00000822"/>
    </source>
</evidence>
<dbReference type="Gene3D" id="3.20.20.80">
    <property type="entry name" value="Glycosidases"/>
    <property type="match status" value="1"/>
</dbReference>
<keyword evidence="21" id="KW-1185">Reference proteome</keyword>
<feature type="region of interest" description="Disordered" evidence="16">
    <location>
        <begin position="584"/>
        <end position="607"/>
    </location>
</feature>
<dbReference type="InterPro" id="IPR001002">
    <property type="entry name" value="Chitin-bd_1"/>
</dbReference>
<dbReference type="SUPFAM" id="SSF51445">
    <property type="entry name" value="(Trans)glycosidases"/>
    <property type="match status" value="1"/>
</dbReference>
<evidence type="ECO:0000259" key="18">
    <source>
        <dbReference type="PROSITE" id="PS50941"/>
    </source>
</evidence>
<evidence type="ECO:0000256" key="11">
    <source>
        <dbReference type="ARBA" id="ARBA00023288"/>
    </source>
</evidence>
<evidence type="ECO:0000256" key="12">
    <source>
        <dbReference type="ARBA" id="ARBA00023295"/>
    </source>
</evidence>
<evidence type="ECO:0000259" key="19">
    <source>
        <dbReference type="PROSITE" id="PS51910"/>
    </source>
</evidence>
<keyword evidence="7 15" id="KW-0378">Hydrolase</keyword>
<dbReference type="SUPFAM" id="SSF57016">
    <property type="entry name" value="Plant lectins/antimicrobial peptides"/>
    <property type="match status" value="1"/>
</dbReference>
<dbReference type="CDD" id="cd11618">
    <property type="entry name" value="ChtBD1_1"/>
    <property type="match status" value="1"/>
</dbReference>
<feature type="signal peptide" evidence="17">
    <location>
        <begin position="1"/>
        <end position="19"/>
    </location>
</feature>
<dbReference type="InterPro" id="IPR001223">
    <property type="entry name" value="Glyco_hydro18_cat"/>
</dbReference>
<keyword evidence="13" id="KW-0624">Polysaccharide degradation</keyword>
<keyword evidence="12 15" id="KW-0326">Glycosidase</keyword>
<evidence type="ECO:0000313" key="20">
    <source>
        <dbReference type="EMBL" id="KAL1301457.1"/>
    </source>
</evidence>
<evidence type="ECO:0000256" key="2">
    <source>
        <dbReference type="ARBA" id="ARBA00004609"/>
    </source>
</evidence>
<evidence type="ECO:0000256" key="8">
    <source>
        <dbReference type="ARBA" id="ARBA00023024"/>
    </source>
</evidence>
<dbReference type="EC" id="3.2.1.14" evidence="3"/>
<keyword evidence="4" id="KW-1003">Cell membrane</keyword>
<dbReference type="GeneID" id="95979406"/>
<protein>
    <recommendedName>
        <fullName evidence="3">chitinase</fullName>
        <ecNumber evidence="3">3.2.1.14</ecNumber>
    </recommendedName>
</protein>
<dbReference type="InterPro" id="IPR036861">
    <property type="entry name" value="Endochitinase-like_sf"/>
</dbReference>
<dbReference type="PANTHER" id="PTHR45708:SF47">
    <property type="entry name" value="ENDOCHITINASE A"/>
    <property type="match status" value="1"/>
</dbReference>
<feature type="domain" description="Chitin-binding type-1" evidence="18">
    <location>
        <begin position="374"/>
        <end position="421"/>
    </location>
</feature>
<keyword evidence="11" id="KW-0449">Lipoprotein</keyword>
<evidence type="ECO:0000256" key="5">
    <source>
        <dbReference type="ARBA" id="ARBA00022622"/>
    </source>
</evidence>
<keyword evidence="14" id="KW-1015">Disulfide bond</keyword>
<feature type="domain" description="GH18" evidence="19">
    <location>
        <begin position="26"/>
        <end position="353"/>
    </location>
</feature>
<reference evidence="20 21" key="1">
    <citation type="submission" date="2024-07" db="EMBL/GenBank/DDBJ databases">
        <title>Draft sequence of the Neodothiora populina.</title>
        <authorList>
            <person name="Drown D.D."/>
            <person name="Schuette U.S."/>
            <person name="Buechlein A.B."/>
            <person name="Rusch D.R."/>
            <person name="Winton L.W."/>
            <person name="Adams G.A."/>
        </authorList>
    </citation>
    <scope>NUCLEOTIDE SEQUENCE [LARGE SCALE GENOMIC DNA]</scope>
    <source>
        <strain evidence="20 21">CPC 39397</strain>
    </source>
</reference>
<evidence type="ECO:0000256" key="15">
    <source>
        <dbReference type="RuleBase" id="RU000489"/>
    </source>
</evidence>
<evidence type="ECO:0000256" key="9">
    <source>
        <dbReference type="ARBA" id="ARBA00023136"/>
    </source>
</evidence>
<dbReference type="InterPro" id="IPR050542">
    <property type="entry name" value="Glycosyl_Hydrlase18_Chitinase"/>
</dbReference>
<evidence type="ECO:0000256" key="7">
    <source>
        <dbReference type="ARBA" id="ARBA00022801"/>
    </source>
</evidence>
<dbReference type="Pfam" id="PF00704">
    <property type="entry name" value="Glyco_hydro_18"/>
    <property type="match status" value="1"/>
</dbReference>
<feature type="region of interest" description="Disordered" evidence="16">
    <location>
        <begin position="636"/>
        <end position="655"/>
    </location>
</feature>
<dbReference type="InterPro" id="IPR017853">
    <property type="entry name" value="GH"/>
</dbReference>
<evidence type="ECO:0000256" key="10">
    <source>
        <dbReference type="ARBA" id="ARBA00023277"/>
    </source>
</evidence>
<name>A0ABR3P5J8_9PEZI</name>
<feature type="chain" id="PRO_5047364823" description="chitinase" evidence="17">
    <location>
        <begin position="20"/>
        <end position="795"/>
    </location>
</feature>
<evidence type="ECO:0000256" key="3">
    <source>
        <dbReference type="ARBA" id="ARBA00012729"/>
    </source>
</evidence>
<keyword evidence="9" id="KW-0472">Membrane</keyword>
<evidence type="ECO:0000313" key="21">
    <source>
        <dbReference type="Proteomes" id="UP001562354"/>
    </source>
</evidence>
<keyword evidence="5" id="KW-0325">Glycoprotein</keyword>
<dbReference type="PROSITE" id="PS51910">
    <property type="entry name" value="GH18_2"/>
    <property type="match status" value="1"/>
</dbReference>
<dbReference type="PROSITE" id="PS01095">
    <property type="entry name" value="GH18_1"/>
    <property type="match status" value="1"/>
</dbReference>
<organism evidence="20 21">
    <name type="scientific">Neodothiora populina</name>
    <dbReference type="NCBI Taxonomy" id="2781224"/>
    <lineage>
        <taxon>Eukaryota</taxon>
        <taxon>Fungi</taxon>
        <taxon>Dikarya</taxon>
        <taxon>Ascomycota</taxon>
        <taxon>Pezizomycotina</taxon>
        <taxon>Dothideomycetes</taxon>
        <taxon>Dothideomycetidae</taxon>
        <taxon>Dothideales</taxon>
        <taxon>Dothioraceae</taxon>
        <taxon>Neodothiora</taxon>
    </lineage>
</organism>
<evidence type="ECO:0000256" key="17">
    <source>
        <dbReference type="SAM" id="SignalP"/>
    </source>
</evidence>
<evidence type="ECO:0000256" key="4">
    <source>
        <dbReference type="ARBA" id="ARBA00022475"/>
    </source>
</evidence>
<dbReference type="PANTHER" id="PTHR45708">
    <property type="entry name" value="ENDOCHITINASE"/>
    <property type="match status" value="1"/>
</dbReference>
<dbReference type="Proteomes" id="UP001562354">
    <property type="component" value="Unassembled WGS sequence"/>
</dbReference>
<comment type="caution">
    <text evidence="14">Lacks conserved residue(s) required for the propagation of feature annotation.</text>
</comment>
<comment type="caution">
    <text evidence="20">The sequence shown here is derived from an EMBL/GenBank/DDBJ whole genome shotgun (WGS) entry which is preliminary data.</text>
</comment>
<keyword evidence="8" id="KW-0146">Chitin degradation</keyword>
<dbReference type="EMBL" id="JBFMKM010000013">
    <property type="protein sequence ID" value="KAL1301457.1"/>
    <property type="molecule type" value="Genomic_DNA"/>
</dbReference>
<evidence type="ECO:0000256" key="14">
    <source>
        <dbReference type="PROSITE-ProRule" id="PRU00261"/>
    </source>
</evidence>
<comment type="catalytic activity">
    <reaction evidence="1">
        <text>Random endo-hydrolysis of N-acetyl-beta-D-glucosaminide (1-&gt;4)-beta-linkages in chitin and chitodextrins.</text>
        <dbReference type="EC" id="3.2.1.14"/>
    </reaction>
</comment>
<accession>A0ABR3P5J8</accession>
<keyword evidence="5" id="KW-0336">GPI-anchor</keyword>
<evidence type="ECO:0000256" key="6">
    <source>
        <dbReference type="ARBA" id="ARBA00022669"/>
    </source>
</evidence>
<dbReference type="InterPro" id="IPR001579">
    <property type="entry name" value="Glyco_hydro_18_chit_AS"/>
</dbReference>
<feature type="disulfide bond" evidence="14">
    <location>
        <begin position="393"/>
        <end position="407"/>
    </location>
</feature>
<dbReference type="Gene3D" id="3.30.60.10">
    <property type="entry name" value="Endochitinase-like"/>
    <property type="match status" value="1"/>
</dbReference>